<dbReference type="SUPFAM" id="SSF56784">
    <property type="entry name" value="HAD-like"/>
    <property type="match status" value="1"/>
</dbReference>
<dbReference type="PANTHER" id="PTHR43434:SF3">
    <property type="entry name" value="GMP_IMP NUCLEOTIDASE YRFG"/>
    <property type="match status" value="1"/>
</dbReference>
<keyword evidence="2" id="KW-0378">Hydrolase</keyword>
<dbReference type="InterPro" id="IPR050155">
    <property type="entry name" value="HAD-like_hydrolase_sf"/>
</dbReference>
<sequence length="225" mass="26102">MVSNVKLIILDYDLTIMDNIYDFYLSVAESFYVRTGLYMGFTQFYDLLVNDNLYSFVNNIVGFNGSFWRDMRRSICKSHSLKPANGLIEFLVFVKKLGLKTVVVTGRECHSIQVKLDLEKTGLIDYIDEVFTMLDLIINGGKEDFLFDKSWLIEFVCRKFGVEPREAIYIGDYRLDYESSLKAGCEFIGLTWIPERMKLLLNNGVSRLAVDFREALIHVIDMMRV</sequence>
<proteinExistence type="predicted"/>
<dbReference type="PANTHER" id="PTHR43434">
    <property type="entry name" value="PHOSPHOGLYCOLATE PHOSPHATASE"/>
    <property type="match status" value="1"/>
</dbReference>
<dbReference type="InterPro" id="IPR036412">
    <property type="entry name" value="HAD-like_sf"/>
</dbReference>
<dbReference type="EMBL" id="DTBP01000010">
    <property type="protein sequence ID" value="HGQ73622.1"/>
    <property type="molecule type" value="Genomic_DNA"/>
</dbReference>
<dbReference type="GO" id="GO:0006281">
    <property type="term" value="P:DNA repair"/>
    <property type="evidence" value="ECO:0007669"/>
    <property type="project" value="TreeGrafter"/>
</dbReference>
<dbReference type="Gene3D" id="3.40.50.1000">
    <property type="entry name" value="HAD superfamily/HAD-like"/>
    <property type="match status" value="1"/>
</dbReference>
<protein>
    <submittedName>
        <fullName evidence="2">HAD family hydrolase</fullName>
    </submittedName>
</protein>
<comment type="caution">
    <text evidence="2">The sequence shown here is derived from an EMBL/GenBank/DDBJ whole genome shotgun (WGS) entry which is preliminary data.</text>
</comment>
<reference evidence="2" key="1">
    <citation type="journal article" date="2020" name="mSystems">
        <title>Genome- and Community-Level Interaction Insights into Carbon Utilization and Element Cycling Functions of Hydrothermarchaeota in Hydrothermal Sediment.</title>
        <authorList>
            <person name="Zhou Z."/>
            <person name="Liu Y."/>
            <person name="Xu W."/>
            <person name="Pan J."/>
            <person name="Luo Z.H."/>
            <person name="Li M."/>
        </authorList>
    </citation>
    <scope>NUCLEOTIDE SEQUENCE [LARGE SCALE GENOMIC DNA]</scope>
    <source>
        <strain evidence="1">SpSt-638</strain>
        <strain evidence="2">SpSt-648</strain>
    </source>
</reference>
<accession>A0A7C4JLE9</accession>
<dbReference type="InterPro" id="IPR041492">
    <property type="entry name" value="HAD_2"/>
</dbReference>
<dbReference type="GO" id="GO:0008967">
    <property type="term" value="F:phosphoglycolate phosphatase activity"/>
    <property type="evidence" value="ECO:0007669"/>
    <property type="project" value="TreeGrafter"/>
</dbReference>
<dbReference type="CDD" id="cd01427">
    <property type="entry name" value="HAD_like"/>
    <property type="match status" value="1"/>
</dbReference>
<gene>
    <name evidence="1" type="ORF">ENU09_00540</name>
    <name evidence="2" type="ORF">ENU20_00885</name>
</gene>
<dbReference type="Pfam" id="PF13419">
    <property type="entry name" value="HAD_2"/>
    <property type="match status" value="1"/>
</dbReference>
<dbReference type="InterPro" id="IPR023214">
    <property type="entry name" value="HAD_sf"/>
</dbReference>
<organism evidence="2">
    <name type="scientific">Staphylothermus marinus</name>
    <dbReference type="NCBI Taxonomy" id="2280"/>
    <lineage>
        <taxon>Archaea</taxon>
        <taxon>Thermoproteota</taxon>
        <taxon>Thermoprotei</taxon>
        <taxon>Desulfurococcales</taxon>
        <taxon>Desulfurococcaceae</taxon>
        <taxon>Staphylothermus</taxon>
    </lineage>
</organism>
<evidence type="ECO:0000313" key="2">
    <source>
        <dbReference type="EMBL" id="HGQ73622.1"/>
    </source>
</evidence>
<name>A0A7C4JLE9_STAMA</name>
<dbReference type="GO" id="GO:0005829">
    <property type="term" value="C:cytosol"/>
    <property type="evidence" value="ECO:0007669"/>
    <property type="project" value="TreeGrafter"/>
</dbReference>
<evidence type="ECO:0000313" key="1">
    <source>
        <dbReference type="EMBL" id="HGQ59204.1"/>
    </source>
</evidence>
<dbReference type="EMBL" id="DTBE01000015">
    <property type="protein sequence ID" value="HGQ59204.1"/>
    <property type="molecule type" value="Genomic_DNA"/>
</dbReference>
<dbReference type="AlphaFoldDB" id="A0A7C4JLE9"/>